<sequence length="33" mass="3797">MKKLLVTGASGFLGWNLCQLARQEWEVYGTYFS</sequence>
<accession>A0A6B3NBC6</accession>
<name>A0A6B3NBC6_9CYAN</name>
<protein>
    <submittedName>
        <fullName evidence="1">NAD(P)-dependent oxidoreductase</fullName>
    </submittedName>
</protein>
<reference evidence="1" key="1">
    <citation type="submission" date="2019-11" db="EMBL/GenBank/DDBJ databases">
        <title>Genomic insights into an expanded diversity of filamentous marine cyanobacteria reveals the extraordinary biosynthetic potential of Moorea and Okeania.</title>
        <authorList>
            <person name="Ferreira Leao T."/>
            <person name="Wang M."/>
            <person name="Moss N."/>
            <person name="Da Silva R."/>
            <person name="Sanders J."/>
            <person name="Nurk S."/>
            <person name="Gurevich A."/>
            <person name="Humphrey G."/>
            <person name="Reher R."/>
            <person name="Zhu Q."/>
            <person name="Belda-Ferre P."/>
            <person name="Glukhov E."/>
            <person name="Rex R."/>
            <person name="Dorrestein P.C."/>
            <person name="Knight R."/>
            <person name="Pevzner P."/>
            <person name="Gerwick W.H."/>
            <person name="Gerwick L."/>
        </authorList>
    </citation>
    <scope>NUCLEOTIDE SEQUENCE</scope>
    <source>
        <strain evidence="1">SIO1C4</strain>
    </source>
</reference>
<dbReference type="InterPro" id="IPR036291">
    <property type="entry name" value="NAD(P)-bd_dom_sf"/>
</dbReference>
<evidence type="ECO:0000313" key="1">
    <source>
        <dbReference type="EMBL" id="NER28890.1"/>
    </source>
</evidence>
<dbReference type="Gene3D" id="3.40.50.720">
    <property type="entry name" value="NAD(P)-binding Rossmann-like Domain"/>
    <property type="match status" value="1"/>
</dbReference>
<organism evidence="1">
    <name type="scientific">Symploca sp. SIO1C4</name>
    <dbReference type="NCBI Taxonomy" id="2607765"/>
    <lineage>
        <taxon>Bacteria</taxon>
        <taxon>Bacillati</taxon>
        <taxon>Cyanobacteriota</taxon>
        <taxon>Cyanophyceae</taxon>
        <taxon>Coleofasciculales</taxon>
        <taxon>Coleofasciculaceae</taxon>
        <taxon>Symploca</taxon>
    </lineage>
</organism>
<proteinExistence type="predicted"/>
<dbReference type="EMBL" id="JAAHFQ010000274">
    <property type="protein sequence ID" value="NER28890.1"/>
    <property type="molecule type" value="Genomic_DNA"/>
</dbReference>
<comment type="caution">
    <text evidence="1">The sequence shown here is derived from an EMBL/GenBank/DDBJ whole genome shotgun (WGS) entry which is preliminary data.</text>
</comment>
<feature type="non-terminal residue" evidence="1">
    <location>
        <position position="33"/>
    </location>
</feature>
<gene>
    <name evidence="1" type="ORF">F6J89_14940</name>
</gene>
<dbReference type="AlphaFoldDB" id="A0A6B3NBC6"/>
<dbReference type="SUPFAM" id="SSF51735">
    <property type="entry name" value="NAD(P)-binding Rossmann-fold domains"/>
    <property type="match status" value="1"/>
</dbReference>